<organism evidence="4 5">
    <name type="scientific">Thermoclostridium stercorarium subsp. thermolacticum DSM 2910</name>
    <dbReference type="NCBI Taxonomy" id="1121336"/>
    <lineage>
        <taxon>Bacteria</taxon>
        <taxon>Bacillati</taxon>
        <taxon>Bacillota</taxon>
        <taxon>Clostridia</taxon>
        <taxon>Eubacteriales</taxon>
        <taxon>Oscillospiraceae</taxon>
        <taxon>Thermoclostridium</taxon>
    </lineage>
</organism>
<dbReference type="InterPro" id="IPR048330">
    <property type="entry name" value="PcRGLX/YetA_2nd"/>
</dbReference>
<reference evidence="4 5" key="1">
    <citation type="submission" date="2016-02" db="EMBL/GenBank/DDBJ databases">
        <title>Comparison of Clostridium stercorarium subspecies using comparative genomics and transcriptomics.</title>
        <authorList>
            <person name="Schellenberg J."/>
            <person name="Thallinger G."/>
            <person name="Levin D.B."/>
            <person name="Zhang X."/>
            <person name="Alvare G."/>
            <person name="Fristensky B."/>
            <person name="Sparling R."/>
        </authorList>
    </citation>
    <scope>NUCLEOTIDE SEQUENCE [LARGE SCALE GENOMIC DNA]</scope>
    <source>
        <strain evidence="4 5">DSM 2910</strain>
    </source>
</reference>
<dbReference type="PANTHER" id="PTHR40081">
    <property type="entry name" value="CONCANAVALIN A-LIKE LECTIN/GLUCANASE"/>
    <property type="match status" value="1"/>
</dbReference>
<gene>
    <name evidence="4" type="ORF">CSTERTH_01255</name>
</gene>
<dbReference type="Pfam" id="PF21345">
    <property type="entry name" value="PcRGLX_2nd"/>
    <property type="match status" value="1"/>
</dbReference>
<dbReference type="Pfam" id="PF19501">
    <property type="entry name" value="PcRGLX_1st"/>
    <property type="match status" value="1"/>
</dbReference>
<evidence type="ECO:0008006" key="6">
    <source>
        <dbReference type="Google" id="ProtNLM"/>
    </source>
</evidence>
<proteinExistence type="predicted"/>
<dbReference type="AlphaFoldDB" id="A0A1B1YAF7"/>
<feature type="domain" description="PcRGLX/YetA-like C-terminal alpha/alpha toroid" evidence="3">
    <location>
        <begin position="443"/>
        <end position="850"/>
    </location>
</feature>
<evidence type="ECO:0000259" key="3">
    <source>
        <dbReference type="Pfam" id="PF21346"/>
    </source>
</evidence>
<name>A0A1B1YAF7_THEST</name>
<feature type="domain" description="PcRGLX/YetA-like central beta-sandwich" evidence="2">
    <location>
        <begin position="92"/>
        <end position="437"/>
    </location>
</feature>
<evidence type="ECO:0000259" key="1">
    <source>
        <dbReference type="Pfam" id="PF19501"/>
    </source>
</evidence>
<dbReference type="InterPro" id="IPR045793">
    <property type="entry name" value="PcRGLX/YetA-like"/>
</dbReference>
<accession>A0A1B1YAF7</accession>
<dbReference type="Pfam" id="PF21346">
    <property type="entry name" value="PcRGLX_3rd"/>
    <property type="match status" value="1"/>
</dbReference>
<evidence type="ECO:0000313" key="5">
    <source>
        <dbReference type="Proteomes" id="UP000092971"/>
    </source>
</evidence>
<sequence length="867" mass="99854">MDDRIELRWLEENRATSQGVTWGVPWAKGVLEKNEEFVLETETGEQIPVQSWPVAYWPDGTVKWTGHAVSLKQNVKRLYLKKGNYENIHDGIRIQETDTGFVIDTGSITCRVNKFGSSIIHSISMGGHVYCENGVLVCIREEREGSPGNMHFREEKFESFVEEVILEQKGPIRCVVKISGKHRSLTGTRRWLPFTVRLYFYKSQSSVRIVHSFVFDGDKDKDFIKGLGMTFDVPLKGEYYNRHVRLAGDTGFFSEAIQLLSTWRPRIPEEIYRRQIRGEIISLEDNPEIKNSTEAIAAWDGFKLVQITSDTYMIEKRTQEGCCWIHAGTGHRSAGVAYAGGESGGLAAGIRNFWQKYPASIEIHGMKKDTAALTLWFWSYDAQPMDLRHYDTVTHVESHYEGSEELRSTPYGIANTSEILIQPYEKTPNYTELSELASLLSSPGLFVCAPEYYHKVKAFGVWSLVDHSSKAKSFIENQLDRAIEFYKEEVEQRKWYGFWNYGDFMHTYDAVRHTWKYDMGGYAWQNTELVPTYWLWYSFLRTGRSDIFRMAEAMSRHTMDVDTYHIGEYKGLGSRHNVVHWGCGCKEARISMAGHHRFYFYLTCDERTGDVLDEVKDADFAYISLDPLRAYYPRENYPTHVRTGPDWAAFCSNWLTQWERYEDTHYRDKILTGISCLKKMPYRLYGGTVFGYNPETGELIYPGEERGTGSHLVLCMGGAQIWLELSDLIQDQEWDEMLAEYGEFYTLSAEEKTERTSGAVSGNGFAFPIFSASLLAYAARKRKDRELGKKVWEILSGKGSGHHTPYRIEKYEVGKNKYFKEIHEIPWISTNTIAQWALNLIVCLELAGDCLTDDFVSKVKSYENNVN</sequence>
<dbReference type="EMBL" id="CP014672">
    <property type="protein sequence ID" value="ANW97754.1"/>
    <property type="molecule type" value="Genomic_DNA"/>
</dbReference>
<feature type="domain" description="PcRGLX/YetA-like N-terminal RIFT barrel" evidence="1">
    <location>
        <begin position="4"/>
        <end position="77"/>
    </location>
</feature>
<dbReference type="PANTHER" id="PTHR40081:SF1">
    <property type="entry name" value="TAT PATHWAY SIGNAL SEQUENCE DOMAIN PROTEIN"/>
    <property type="match status" value="1"/>
</dbReference>
<dbReference type="InterPro" id="IPR048331">
    <property type="entry name" value="PcRGLX/YetA_3rd"/>
</dbReference>
<protein>
    <recommendedName>
        <fullName evidence="6">Tat pathway signal sequence domain protein</fullName>
    </recommendedName>
</protein>
<evidence type="ECO:0000313" key="4">
    <source>
        <dbReference type="EMBL" id="ANW97754.1"/>
    </source>
</evidence>
<dbReference type="RefSeq" id="WP_015357944.1">
    <property type="nucleotide sequence ID" value="NZ_CP014672.1"/>
</dbReference>
<evidence type="ECO:0000259" key="2">
    <source>
        <dbReference type="Pfam" id="PF21345"/>
    </source>
</evidence>
<dbReference type="Proteomes" id="UP000092971">
    <property type="component" value="Chromosome"/>
</dbReference>
<dbReference type="OrthoDB" id="262615at2"/>
<dbReference type="InterPro" id="IPR048329">
    <property type="entry name" value="PcRGLX_1st"/>
</dbReference>